<accession>A0A168RK81</accession>
<keyword evidence="2" id="KW-0812">Transmembrane</keyword>
<keyword evidence="4" id="KW-1185">Reference proteome</keyword>
<dbReference type="EMBL" id="LT554689">
    <property type="protein sequence ID" value="SAM07055.1"/>
    <property type="molecule type" value="Genomic_DNA"/>
</dbReference>
<feature type="transmembrane region" description="Helical" evidence="2">
    <location>
        <begin position="6"/>
        <end position="24"/>
    </location>
</feature>
<keyword evidence="2" id="KW-1133">Transmembrane helix</keyword>
<proteinExistence type="predicted"/>
<feature type="compositionally biased region" description="Polar residues" evidence="1">
    <location>
        <begin position="48"/>
        <end position="61"/>
    </location>
</feature>
<dbReference type="OrthoDB" id="423534at2759"/>
<protein>
    <submittedName>
        <fullName evidence="3">Uncharacterized protein</fullName>
    </submittedName>
</protein>
<reference evidence="3" key="1">
    <citation type="submission" date="2016-04" db="EMBL/GenBank/DDBJ databases">
        <authorList>
            <person name="Evans L.H."/>
            <person name="Alamgir A."/>
            <person name="Owens N."/>
            <person name="Weber N.D."/>
            <person name="Virtaneva K."/>
            <person name="Barbian K."/>
            <person name="Babar A."/>
            <person name="Rosenke K."/>
        </authorList>
    </citation>
    <scope>NUCLEOTIDE SEQUENCE [LARGE SCALE GENOMIC DNA]</scope>
    <source>
        <strain evidence="3">CBS 101.48</strain>
    </source>
</reference>
<gene>
    <name evidence="3" type="primary">ABSGL_12688.1 scaffold 13302</name>
</gene>
<dbReference type="InParanoid" id="A0A168RK81"/>
<evidence type="ECO:0000313" key="4">
    <source>
        <dbReference type="Proteomes" id="UP000078561"/>
    </source>
</evidence>
<keyword evidence="2" id="KW-0472">Membrane</keyword>
<evidence type="ECO:0000256" key="2">
    <source>
        <dbReference type="SAM" id="Phobius"/>
    </source>
</evidence>
<name>A0A168RK81_ABSGL</name>
<evidence type="ECO:0000313" key="3">
    <source>
        <dbReference type="EMBL" id="SAM07055.1"/>
    </source>
</evidence>
<sequence>MNDRWIGVAVAGVAFVILQFIKSVEPPKNMRTEAYDESIQNGAGLGTRASNWANEHQSSGSPYDGHPAAESGGYVSGGNI</sequence>
<feature type="region of interest" description="Disordered" evidence="1">
    <location>
        <begin position="46"/>
        <end position="80"/>
    </location>
</feature>
<evidence type="ECO:0000256" key="1">
    <source>
        <dbReference type="SAM" id="MobiDB-lite"/>
    </source>
</evidence>
<organism evidence="3">
    <name type="scientific">Absidia glauca</name>
    <name type="common">Pin mould</name>
    <dbReference type="NCBI Taxonomy" id="4829"/>
    <lineage>
        <taxon>Eukaryota</taxon>
        <taxon>Fungi</taxon>
        <taxon>Fungi incertae sedis</taxon>
        <taxon>Mucoromycota</taxon>
        <taxon>Mucoromycotina</taxon>
        <taxon>Mucoromycetes</taxon>
        <taxon>Mucorales</taxon>
        <taxon>Cunninghamellaceae</taxon>
        <taxon>Absidia</taxon>
    </lineage>
</organism>
<dbReference type="AlphaFoldDB" id="A0A168RK81"/>
<dbReference type="Proteomes" id="UP000078561">
    <property type="component" value="Unassembled WGS sequence"/>
</dbReference>